<dbReference type="InterPro" id="IPR003593">
    <property type="entry name" value="AAA+_ATPase"/>
</dbReference>
<feature type="domain" description="ABC transporter" evidence="3">
    <location>
        <begin position="6"/>
        <end position="236"/>
    </location>
</feature>
<protein>
    <submittedName>
        <fullName evidence="4">ATP-binding cassette domain-containing protein</fullName>
    </submittedName>
</protein>
<dbReference type="PROSITE" id="PS50893">
    <property type="entry name" value="ABC_TRANSPORTER_2"/>
    <property type="match status" value="2"/>
</dbReference>
<dbReference type="InterPro" id="IPR015854">
    <property type="entry name" value="ABC_transpr_LolD-like"/>
</dbReference>
<evidence type="ECO:0000256" key="1">
    <source>
        <dbReference type="ARBA" id="ARBA00022741"/>
    </source>
</evidence>
<dbReference type="PANTHER" id="PTHR24220">
    <property type="entry name" value="IMPORT ATP-BINDING PROTEIN"/>
    <property type="match status" value="1"/>
</dbReference>
<dbReference type="InterPro" id="IPR003439">
    <property type="entry name" value="ABC_transporter-like_ATP-bd"/>
</dbReference>
<keyword evidence="2 4" id="KW-0067">ATP-binding</keyword>
<evidence type="ECO:0000313" key="5">
    <source>
        <dbReference type="Proteomes" id="UP001138997"/>
    </source>
</evidence>
<dbReference type="Proteomes" id="UP001138997">
    <property type="component" value="Unassembled WGS sequence"/>
</dbReference>
<proteinExistence type="predicted"/>
<dbReference type="Gene3D" id="3.40.50.300">
    <property type="entry name" value="P-loop containing nucleotide triphosphate hydrolases"/>
    <property type="match status" value="2"/>
</dbReference>
<dbReference type="InterPro" id="IPR027417">
    <property type="entry name" value="P-loop_NTPase"/>
</dbReference>
<organism evidence="4 5">
    <name type="scientific">Kineosporia babensis</name>
    <dbReference type="NCBI Taxonomy" id="499548"/>
    <lineage>
        <taxon>Bacteria</taxon>
        <taxon>Bacillati</taxon>
        <taxon>Actinomycetota</taxon>
        <taxon>Actinomycetes</taxon>
        <taxon>Kineosporiales</taxon>
        <taxon>Kineosporiaceae</taxon>
        <taxon>Kineosporia</taxon>
    </lineage>
</organism>
<dbReference type="SUPFAM" id="SSF52540">
    <property type="entry name" value="P-loop containing nucleoside triphosphate hydrolases"/>
    <property type="match status" value="2"/>
</dbReference>
<evidence type="ECO:0000259" key="3">
    <source>
        <dbReference type="PROSITE" id="PS50893"/>
    </source>
</evidence>
<accession>A0A9X1NIM8</accession>
<dbReference type="PROSITE" id="PS00211">
    <property type="entry name" value="ABC_TRANSPORTER_1"/>
    <property type="match status" value="2"/>
</dbReference>
<sequence length="462" mass="48585">MNRSGLRVRSLSVRSTTGRTIVHNFGLSVPRGAIVALLGPSGAGKTTALLAALGTLPAGLRLESGSIEWDGQPRPARSAAWRRSHVGYVAQDARGSLHPAWPVARIVGELGGDVSAALHVVGLDPQRVRQLRPHQLSGGQAQRVALARAIAADPDLLVLDEPTSALDPGTLELVADLVRERARSGRMATLLVTHDEALAGRLADAVVRVGEIPVAPEPGPQNRPRPDSAVAALTVTNLRLGHPISPPLLNDAQLELQPGEFVAVRGVSGSGKSTLLRALAGLHLPWAGTAWTAGEVLPWPVRERADPGRIALVAQDPAASLNPARRAGDALLRPLGTLRGLDRHAARAEARELLAAVGLRAEEVLERRPGQLSGGQRQRVSLARALAGRPQILLADEVTASLDAVTAERILDLLGDLREGRHGTGTRPAILAVTHSPAVLDRADRVLHLADGTLIRTEKGAV</sequence>
<dbReference type="InterPro" id="IPR017871">
    <property type="entry name" value="ABC_transporter-like_CS"/>
</dbReference>
<keyword evidence="5" id="KW-1185">Reference proteome</keyword>
<reference evidence="4" key="1">
    <citation type="submission" date="2021-11" db="EMBL/GenBank/DDBJ databases">
        <title>Streptomyces corallinus and Kineosporia corallina sp. nov., two new coral-derived marine actinobacteria.</title>
        <authorList>
            <person name="Buangrab K."/>
            <person name="Sutthacheep M."/>
            <person name="Yeemin T."/>
            <person name="Harunari E."/>
            <person name="Igarashi Y."/>
            <person name="Sripreechasak P."/>
            <person name="Kanchanasin P."/>
            <person name="Tanasupawat S."/>
            <person name="Phongsopitanun W."/>
        </authorList>
    </citation>
    <scope>NUCLEOTIDE SEQUENCE</scope>
    <source>
        <strain evidence="4">JCM 31032</strain>
    </source>
</reference>
<dbReference type="SMART" id="SM00382">
    <property type="entry name" value="AAA"/>
    <property type="match status" value="2"/>
</dbReference>
<dbReference type="PANTHER" id="PTHR24220:SF685">
    <property type="entry name" value="ABC TRANSPORTER RELATED"/>
    <property type="match status" value="1"/>
</dbReference>
<name>A0A9X1NIM8_9ACTN</name>
<feature type="domain" description="ABC transporter" evidence="3">
    <location>
        <begin position="233"/>
        <end position="462"/>
    </location>
</feature>
<dbReference type="GO" id="GO:0016887">
    <property type="term" value="F:ATP hydrolysis activity"/>
    <property type="evidence" value="ECO:0007669"/>
    <property type="project" value="InterPro"/>
</dbReference>
<dbReference type="EMBL" id="JAJOMB010000014">
    <property type="protein sequence ID" value="MCD5313926.1"/>
    <property type="molecule type" value="Genomic_DNA"/>
</dbReference>
<evidence type="ECO:0000256" key="2">
    <source>
        <dbReference type="ARBA" id="ARBA00022840"/>
    </source>
</evidence>
<dbReference type="RefSeq" id="WP_231445952.1">
    <property type="nucleotide sequence ID" value="NZ_JAJOMB010000014.1"/>
</dbReference>
<dbReference type="AlphaFoldDB" id="A0A9X1NIM8"/>
<dbReference type="GO" id="GO:0022857">
    <property type="term" value="F:transmembrane transporter activity"/>
    <property type="evidence" value="ECO:0007669"/>
    <property type="project" value="TreeGrafter"/>
</dbReference>
<dbReference type="GO" id="GO:0005524">
    <property type="term" value="F:ATP binding"/>
    <property type="evidence" value="ECO:0007669"/>
    <property type="project" value="UniProtKB-KW"/>
</dbReference>
<dbReference type="GO" id="GO:0005886">
    <property type="term" value="C:plasma membrane"/>
    <property type="evidence" value="ECO:0007669"/>
    <property type="project" value="TreeGrafter"/>
</dbReference>
<gene>
    <name evidence="4" type="ORF">LR394_23740</name>
</gene>
<comment type="caution">
    <text evidence="4">The sequence shown here is derived from an EMBL/GenBank/DDBJ whole genome shotgun (WGS) entry which is preliminary data.</text>
</comment>
<dbReference type="Pfam" id="PF00005">
    <property type="entry name" value="ABC_tran"/>
    <property type="match status" value="2"/>
</dbReference>
<evidence type="ECO:0000313" key="4">
    <source>
        <dbReference type="EMBL" id="MCD5313926.1"/>
    </source>
</evidence>
<keyword evidence="1" id="KW-0547">Nucleotide-binding</keyword>